<feature type="domain" description="Alcohol dehydrogenase iron-type/glycerol dehydrogenase GldA" evidence="2">
    <location>
        <begin position="15"/>
        <end position="184"/>
    </location>
</feature>
<dbReference type="InterPro" id="IPR001670">
    <property type="entry name" value="ADH_Fe/GldA"/>
</dbReference>
<proteinExistence type="predicted"/>
<dbReference type="FunFam" id="3.40.50.1970:FF:000003">
    <property type="entry name" value="Alcohol dehydrogenase, iron-containing"/>
    <property type="match status" value="1"/>
</dbReference>
<protein>
    <submittedName>
        <fullName evidence="4">Alcohol dehydrogenase YqhD</fullName>
        <ecNumber evidence="4">1.1.1.-</ecNumber>
    </submittedName>
</protein>
<reference evidence="4" key="1">
    <citation type="submission" date="2019-08" db="EMBL/GenBank/DDBJ databases">
        <authorList>
            <person name="Kucharzyk K."/>
            <person name="Murdoch R.W."/>
            <person name="Higgins S."/>
            <person name="Loffler F."/>
        </authorList>
    </citation>
    <scope>NUCLEOTIDE SEQUENCE</scope>
</reference>
<dbReference type="GO" id="GO:1990002">
    <property type="term" value="F:methylglyoxal reductase (NADPH) (acetol producing) activity"/>
    <property type="evidence" value="ECO:0007669"/>
    <property type="project" value="TreeGrafter"/>
</dbReference>
<dbReference type="InterPro" id="IPR044731">
    <property type="entry name" value="BDH-like"/>
</dbReference>
<feature type="domain" description="Fe-containing alcohol dehydrogenase-like C-terminal" evidence="3">
    <location>
        <begin position="196"/>
        <end position="398"/>
    </location>
</feature>
<comment type="caution">
    <text evidence="4">The sequence shown here is derived from an EMBL/GenBank/DDBJ whole genome shotgun (WGS) entry which is preliminary data.</text>
</comment>
<evidence type="ECO:0000259" key="3">
    <source>
        <dbReference type="Pfam" id="PF25137"/>
    </source>
</evidence>
<dbReference type="SUPFAM" id="SSF56796">
    <property type="entry name" value="Dehydroquinate synthase-like"/>
    <property type="match status" value="1"/>
</dbReference>
<dbReference type="CDD" id="cd08187">
    <property type="entry name" value="BDH"/>
    <property type="match status" value="1"/>
</dbReference>
<keyword evidence="1 4" id="KW-0560">Oxidoreductase</keyword>
<accession>A0A644X9F5</accession>
<organism evidence="4">
    <name type="scientific">bioreactor metagenome</name>
    <dbReference type="NCBI Taxonomy" id="1076179"/>
    <lineage>
        <taxon>unclassified sequences</taxon>
        <taxon>metagenomes</taxon>
        <taxon>ecological metagenomes</taxon>
    </lineage>
</organism>
<name>A0A644X9F5_9ZZZZ</name>
<dbReference type="Pfam" id="PF25137">
    <property type="entry name" value="ADH_Fe_C"/>
    <property type="match status" value="1"/>
</dbReference>
<evidence type="ECO:0000259" key="2">
    <source>
        <dbReference type="Pfam" id="PF00465"/>
    </source>
</evidence>
<evidence type="ECO:0000313" key="4">
    <source>
        <dbReference type="EMBL" id="MPM12547.1"/>
    </source>
</evidence>
<dbReference type="GO" id="GO:0005829">
    <property type="term" value="C:cytosol"/>
    <property type="evidence" value="ECO:0007669"/>
    <property type="project" value="TreeGrafter"/>
</dbReference>
<dbReference type="Pfam" id="PF00465">
    <property type="entry name" value="Fe-ADH"/>
    <property type="match status" value="1"/>
</dbReference>
<dbReference type="EC" id="1.1.1.-" evidence="4"/>
<dbReference type="PANTHER" id="PTHR43633:SF1">
    <property type="entry name" value="ALCOHOL DEHYDROGENASE YQHD"/>
    <property type="match status" value="1"/>
</dbReference>
<dbReference type="Gene3D" id="3.40.50.1970">
    <property type="match status" value="1"/>
</dbReference>
<dbReference type="GO" id="GO:0008106">
    <property type="term" value="F:alcohol dehydrogenase (NADP+) activity"/>
    <property type="evidence" value="ECO:0007669"/>
    <property type="project" value="TreeGrafter"/>
</dbReference>
<dbReference type="AlphaFoldDB" id="A0A644X9F5"/>
<dbReference type="GO" id="GO:1990362">
    <property type="term" value="F:butanol dehydrogenase (NAD+) activity"/>
    <property type="evidence" value="ECO:0007669"/>
    <property type="project" value="InterPro"/>
</dbReference>
<gene>
    <name evidence="4" type="primary">yqhD_6</name>
    <name evidence="4" type="ORF">SDC9_58900</name>
</gene>
<evidence type="ECO:0000256" key="1">
    <source>
        <dbReference type="ARBA" id="ARBA00023002"/>
    </source>
</evidence>
<dbReference type="GO" id="GO:0046872">
    <property type="term" value="F:metal ion binding"/>
    <property type="evidence" value="ECO:0007669"/>
    <property type="project" value="InterPro"/>
</dbReference>
<dbReference type="PANTHER" id="PTHR43633">
    <property type="entry name" value="ALCOHOL DEHYDROGENASE YQHD"/>
    <property type="match status" value="1"/>
</dbReference>
<dbReference type="Gene3D" id="1.20.1090.10">
    <property type="entry name" value="Dehydroquinate synthase-like - alpha domain"/>
    <property type="match status" value="1"/>
</dbReference>
<dbReference type="EMBL" id="VSSQ01001988">
    <property type="protein sequence ID" value="MPM12547.1"/>
    <property type="molecule type" value="Genomic_DNA"/>
</dbReference>
<dbReference type="InterPro" id="IPR056798">
    <property type="entry name" value="ADH_Fe_C"/>
</dbReference>
<sequence>MRLEKGIRNFEFQNPTKIVFGKDQIKRIGDLIPQDAKVLILYGGGSVKKFGTFDRVVEALGNREWAEFGGIEANPTYETLIQAVDKIKAEAYDYLLAVGGGSVIDGVKFVAAGAVFDGNPIDMFGSGIGKGLPVTKALPFGTVLTLPATASEMNNNSVVTFVEKQAKISFASPHTYPQFSILEPEATYTLPKRQLANGVIDSFIHVMEAYLTYPIDARVQDRWAEGLLQTLIEIGPDVVDEDNHDYAIRANFMWTATNALNRFISPGVPQDWSTHALGHEMTLAFGIDHARTLAIVLPAMMKVRKQQKWDKLLQYAERVWDIRSDSDLTSDEEKIDLAIKKTEDFFVSLGAPIRFSDVELGESDIPGLVEALVRHEKENISERGDFTSEDARAVYTAAL</sequence>